<dbReference type="SUPFAM" id="SSF48264">
    <property type="entry name" value="Cytochrome P450"/>
    <property type="match status" value="1"/>
</dbReference>
<dbReference type="InterPro" id="IPR002401">
    <property type="entry name" value="Cyt_P450_E_grp-I"/>
</dbReference>
<dbReference type="CDD" id="cd11041">
    <property type="entry name" value="CYP503A1-like"/>
    <property type="match status" value="1"/>
</dbReference>
<comment type="cofactor">
    <cofactor evidence="1 7">
        <name>heme</name>
        <dbReference type="ChEBI" id="CHEBI:30413"/>
    </cofactor>
</comment>
<reference evidence="9" key="1">
    <citation type="submission" date="2021-03" db="EMBL/GenBank/DDBJ databases">
        <authorList>
            <person name="Tagirdzhanova G."/>
        </authorList>
    </citation>
    <scope>NUCLEOTIDE SEQUENCE</scope>
</reference>
<comment type="similarity">
    <text evidence="2 8">Belongs to the cytochrome P450 family.</text>
</comment>
<evidence type="ECO:0008006" key="11">
    <source>
        <dbReference type="Google" id="ProtNLM"/>
    </source>
</evidence>
<evidence type="ECO:0000313" key="9">
    <source>
        <dbReference type="EMBL" id="CAF9930420.1"/>
    </source>
</evidence>
<keyword evidence="7 8" id="KW-0349">Heme</keyword>
<dbReference type="GO" id="GO:0016705">
    <property type="term" value="F:oxidoreductase activity, acting on paired donors, with incorporation or reduction of molecular oxygen"/>
    <property type="evidence" value="ECO:0007669"/>
    <property type="project" value="InterPro"/>
</dbReference>
<dbReference type="InterPro" id="IPR036396">
    <property type="entry name" value="Cyt_P450_sf"/>
</dbReference>
<keyword evidence="6 8" id="KW-0503">Monooxygenase</keyword>
<evidence type="ECO:0000256" key="6">
    <source>
        <dbReference type="ARBA" id="ARBA00023033"/>
    </source>
</evidence>
<dbReference type="PANTHER" id="PTHR46206">
    <property type="entry name" value="CYTOCHROME P450"/>
    <property type="match status" value="1"/>
</dbReference>
<dbReference type="Gene3D" id="1.10.630.10">
    <property type="entry name" value="Cytochrome P450"/>
    <property type="match status" value="1"/>
</dbReference>
<sequence>MAGSFEEIVARATSQMFGGSQLSQNEEWVHSIIELGGDVFIAAQKIKRTPKILRPVAQYFIPELGKIKDHHATARRVIIPILKERETQPEKPSDFLQWMSNSALGPEKDKAFIASTLLKLSFDAIRTSAAALTQLLYDLCVMPQYIKPLRDEVQESLAEHGSFTKEALFRLDKLESFMKEITFERLITKDYALSDGLVIPKGTTIGVPTQAVSMDPDVYENPEIFDGFRFVKLNHDCGVENPRLQYASSNLDNMAFGYGRHACPGRFFASCEIKMIMAYLLMHFDFKFPDEQKIRPPSLTFETQYLPDHTATVLLKRRPSPCRVTFTD</sequence>
<name>A0A8H3FUS9_9LECA</name>
<evidence type="ECO:0000256" key="5">
    <source>
        <dbReference type="ARBA" id="ARBA00023004"/>
    </source>
</evidence>
<dbReference type="Proteomes" id="UP000664534">
    <property type="component" value="Unassembled WGS sequence"/>
</dbReference>
<evidence type="ECO:0000256" key="4">
    <source>
        <dbReference type="ARBA" id="ARBA00023002"/>
    </source>
</evidence>
<keyword evidence="10" id="KW-1185">Reference proteome</keyword>
<dbReference type="GO" id="GO:0020037">
    <property type="term" value="F:heme binding"/>
    <property type="evidence" value="ECO:0007669"/>
    <property type="project" value="InterPro"/>
</dbReference>
<evidence type="ECO:0000256" key="1">
    <source>
        <dbReference type="ARBA" id="ARBA00001971"/>
    </source>
</evidence>
<keyword evidence="5 7" id="KW-0408">Iron</keyword>
<dbReference type="EMBL" id="CAJPDT010000057">
    <property type="protein sequence ID" value="CAF9930420.1"/>
    <property type="molecule type" value="Genomic_DNA"/>
</dbReference>
<accession>A0A8H3FUS9</accession>
<dbReference type="AlphaFoldDB" id="A0A8H3FUS9"/>
<keyword evidence="3 7" id="KW-0479">Metal-binding</keyword>
<feature type="binding site" description="axial binding residue" evidence="7">
    <location>
        <position position="263"/>
    </location>
    <ligand>
        <name>heme</name>
        <dbReference type="ChEBI" id="CHEBI:30413"/>
    </ligand>
    <ligandPart>
        <name>Fe</name>
        <dbReference type="ChEBI" id="CHEBI:18248"/>
    </ligandPart>
</feature>
<evidence type="ECO:0000256" key="3">
    <source>
        <dbReference type="ARBA" id="ARBA00022723"/>
    </source>
</evidence>
<dbReference type="InterPro" id="IPR001128">
    <property type="entry name" value="Cyt_P450"/>
</dbReference>
<dbReference type="InterPro" id="IPR017972">
    <property type="entry name" value="Cyt_P450_CS"/>
</dbReference>
<evidence type="ECO:0000313" key="10">
    <source>
        <dbReference type="Proteomes" id="UP000664534"/>
    </source>
</evidence>
<evidence type="ECO:0000256" key="8">
    <source>
        <dbReference type="RuleBase" id="RU000461"/>
    </source>
</evidence>
<proteinExistence type="inferred from homology"/>
<comment type="caution">
    <text evidence="9">The sequence shown here is derived from an EMBL/GenBank/DDBJ whole genome shotgun (WGS) entry which is preliminary data.</text>
</comment>
<dbReference type="PRINTS" id="PR00463">
    <property type="entry name" value="EP450I"/>
</dbReference>
<organism evidence="9 10">
    <name type="scientific">Imshaugia aleurites</name>
    <dbReference type="NCBI Taxonomy" id="172621"/>
    <lineage>
        <taxon>Eukaryota</taxon>
        <taxon>Fungi</taxon>
        <taxon>Dikarya</taxon>
        <taxon>Ascomycota</taxon>
        <taxon>Pezizomycotina</taxon>
        <taxon>Lecanoromycetes</taxon>
        <taxon>OSLEUM clade</taxon>
        <taxon>Lecanoromycetidae</taxon>
        <taxon>Lecanorales</taxon>
        <taxon>Lecanorineae</taxon>
        <taxon>Parmeliaceae</taxon>
        <taxon>Imshaugia</taxon>
    </lineage>
</organism>
<dbReference type="PANTHER" id="PTHR46206:SF6">
    <property type="entry name" value="CYTOCHROME P450 MONOOXYGENASE AN1598-RELATED"/>
    <property type="match status" value="1"/>
</dbReference>
<dbReference type="Pfam" id="PF00067">
    <property type="entry name" value="p450"/>
    <property type="match status" value="1"/>
</dbReference>
<dbReference type="OrthoDB" id="1844152at2759"/>
<evidence type="ECO:0000256" key="7">
    <source>
        <dbReference type="PIRSR" id="PIRSR602401-1"/>
    </source>
</evidence>
<protein>
    <recommendedName>
        <fullName evidence="11">Cytochrome P450</fullName>
    </recommendedName>
</protein>
<gene>
    <name evidence="9" type="ORF">IMSHALPRED_008168</name>
</gene>
<evidence type="ECO:0000256" key="2">
    <source>
        <dbReference type="ARBA" id="ARBA00010617"/>
    </source>
</evidence>
<keyword evidence="4 8" id="KW-0560">Oxidoreductase</keyword>
<dbReference type="GO" id="GO:0004497">
    <property type="term" value="F:monooxygenase activity"/>
    <property type="evidence" value="ECO:0007669"/>
    <property type="project" value="UniProtKB-KW"/>
</dbReference>
<dbReference type="PROSITE" id="PS00086">
    <property type="entry name" value="CYTOCHROME_P450"/>
    <property type="match status" value="1"/>
</dbReference>
<dbReference type="GO" id="GO:0005506">
    <property type="term" value="F:iron ion binding"/>
    <property type="evidence" value="ECO:0007669"/>
    <property type="project" value="InterPro"/>
</dbReference>